<reference evidence="2" key="1">
    <citation type="journal article" date="2019" name="Int. J. Syst. Evol. Microbiol.">
        <title>The Global Catalogue of Microorganisms (GCM) 10K type strain sequencing project: providing services to taxonomists for standard genome sequencing and annotation.</title>
        <authorList>
            <consortium name="The Broad Institute Genomics Platform"/>
            <consortium name="The Broad Institute Genome Sequencing Center for Infectious Disease"/>
            <person name="Wu L."/>
            <person name="Ma J."/>
        </authorList>
    </citation>
    <scope>NUCLEOTIDE SEQUENCE [LARGE SCALE GENOMIC DNA]</scope>
    <source>
        <strain evidence="2">JCM 4737</strain>
    </source>
</reference>
<accession>A0ABQ3EBY4</accession>
<comment type="caution">
    <text evidence="1">The sequence shown here is derived from an EMBL/GenBank/DDBJ whole genome shotgun (WGS) entry which is preliminary data.</text>
</comment>
<protein>
    <submittedName>
        <fullName evidence="1">Uncharacterized protein</fullName>
    </submittedName>
</protein>
<gene>
    <name evidence="1" type="ORF">GCM10010346_65250</name>
</gene>
<organism evidence="1 2">
    <name type="scientific">Streptomyces chryseus</name>
    <dbReference type="NCBI Taxonomy" id="68186"/>
    <lineage>
        <taxon>Bacteria</taxon>
        <taxon>Bacillati</taxon>
        <taxon>Actinomycetota</taxon>
        <taxon>Actinomycetes</taxon>
        <taxon>Kitasatosporales</taxon>
        <taxon>Streptomycetaceae</taxon>
        <taxon>Streptomyces</taxon>
    </lineage>
</organism>
<keyword evidence="2" id="KW-1185">Reference proteome</keyword>
<proteinExistence type="predicted"/>
<name>A0ABQ3EBY4_9ACTN</name>
<dbReference type="Proteomes" id="UP000599437">
    <property type="component" value="Unassembled WGS sequence"/>
</dbReference>
<dbReference type="EMBL" id="BMVO01000048">
    <property type="protein sequence ID" value="GHB32982.1"/>
    <property type="molecule type" value="Genomic_DNA"/>
</dbReference>
<sequence>MIGGDGVRRGALSVRQAAWVDPGVLMEGQRICAATCMEEPPSQGTGPGDLVELSTPALPTRGRGSYGLAVVQVVATPCAQLLALRREHLD</sequence>
<evidence type="ECO:0000313" key="1">
    <source>
        <dbReference type="EMBL" id="GHB32982.1"/>
    </source>
</evidence>
<evidence type="ECO:0000313" key="2">
    <source>
        <dbReference type="Proteomes" id="UP000599437"/>
    </source>
</evidence>